<feature type="domain" description="BON" evidence="3">
    <location>
        <begin position="53"/>
        <end position="121"/>
    </location>
</feature>
<dbReference type="OrthoDB" id="9808091at2"/>
<evidence type="ECO:0000313" key="4">
    <source>
        <dbReference type="EMBL" id="PMS18896.1"/>
    </source>
</evidence>
<organism evidence="4 5">
    <name type="scientific">Trinickia dabaoshanensis</name>
    <dbReference type="NCBI Taxonomy" id="564714"/>
    <lineage>
        <taxon>Bacteria</taxon>
        <taxon>Pseudomonadati</taxon>
        <taxon>Pseudomonadota</taxon>
        <taxon>Betaproteobacteria</taxon>
        <taxon>Burkholderiales</taxon>
        <taxon>Burkholderiaceae</taxon>
        <taxon>Trinickia</taxon>
    </lineage>
</organism>
<dbReference type="Pfam" id="PF04972">
    <property type="entry name" value="BON"/>
    <property type="match status" value="1"/>
</dbReference>
<dbReference type="EMBL" id="PNYA01000013">
    <property type="protein sequence ID" value="PMS18896.1"/>
    <property type="molecule type" value="Genomic_DNA"/>
</dbReference>
<feature type="compositionally biased region" description="Low complexity" evidence="1">
    <location>
        <begin position="25"/>
        <end position="47"/>
    </location>
</feature>
<keyword evidence="5" id="KW-1185">Reference proteome</keyword>
<dbReference type="AlphaFoldDB" id="A0A2N7VP39"/>
<dbReference type="PANTHER" id="PTHR34606:SF16">
    <property type="entry name" value="BON DOMAIN-CONTAINING PROTEIN"/>
    <property type="match status" value="1"/>
</dbReference>
<proteinExistence type="predicted"/>
<dbReference type="InterPro" id="IPR014004">
    <property type="entry name" value="Transpt-assoc_nodulatn_dom_bac"/>
</dbReference>
<gene>
    <name evidence="4" type="ORF">C0Z18_16115</name>
</gene>
<keyword evidence="2" id="KW-0732">Signal</keyword>
<protein>
    <submittedName>
        <fullName evidence="4">Transporter</fullName>
    </submittedName>
</protein>
<name>A0A2N7VP39_9BURK</name>
<feature type="signal peptide" evidence="2">
    <location>
        <begin position="1"/>
        <end position="24"/>
    </location>
</feature>
<evidence type="ECO:0000256" key="2">
    <source>
        <dbReference type="SAM" id="SignalP"/>
    </source>
</evidence>
<dbReference type="Proteomes" id="UP000235616">
    <property type="component" value="Unassembled WGS sequence"/>
</dbReference>
<evidence type="ECO:0000313" key="5">
    <source>
        <dbReference type="Proteomes" id="UP000235616"/>
    </source>
</evidence>
<evidence type="ECO:0000259" key="3">
    <source>
        <dbReference type="PROSITE" id="PS50914"/>
    </source>
</evidence>
<dbReference type="PROSITE" id="PS50914">
    <property type="entry name" value="BON"/>
    <property type="match status" value="1"/>
</dbReference>
<feature type="chain" id="PRO_5014841015" evidence="2">
    <location>
        <begin position="25"/>
        <end position="122"/>
    </location>
</feature>
<accession>A0A2N7VP39</accession>
<dbReference type="RefSeq" id="WP_102646446.1">
    <property type="nucleotide sequence ID" value="NZ_PNYA01000013.1"/>
</dbReference>
<feature type="region of interest" description="Disordered" evidence="1">
    <location>
        <begin position="25"/>
        <end position="54"/>
    </location>
</feature>
<dbReference type="PANTHER" id="PTHR34606">
    <property type="entry name" value="BON DOMAIN-CONTAINING PROTEIN"/>
    <property type="match status" value="1"/>
</dbReference>
<dbReference type="SMART" id="SM00749">
    <property type="entry name" value="BON"/>
    <property type="match status" value="1"/>
</dbReference>
<dbReference type="InterPro" id="IPR007055">
    <property type="entry name" value="BON_dom"/>
</dbReference>
<evidence type="ECO:0000256" key="1">
    <source>
        <dbReference type="SAM" id="MobiDB-lite"/>
    </source>
</evidence>
<reference evidence="4 5" key="1">
    <citation type="submission" date="2018-01" db="EMBL/GenBank/DDBJ databases">
        <title>Whole genome analyses suggest that Burkholderia sensu lato contains two further novel genera in the rhizoxinica-symbiotica group Mycetohabitans gen. nov., and Trinickia gen. nov.: implications for the evolution of diazotrophy and nodulation in the Burkholderiaceae.</title>
        <authorList>
            <person name="Estrada-de los Santos P."/>
            <person name="Palmer M."/>
            <person name="Chavez-Ramirez B."/>
            <person name="Beukes C."/>
            <person name="Steenkamp E.T."/>
            <person name="Hirsch A.M."/>
            <person name="Manyaka P."/>
            <person name="Maluk M."/>
            <person name="Lafos M."/>
            <person name="Crook M."/>
            <person name="Gross E."/>
            <person name="Simon M.F."/>
            <person name="Bueno dos Reis Junior F."/>
            <person name="Poole P.S."/>
            <person name="Venter S.N."/>
            <person name="James E.K."/>
        </authorList>
    </citation>
    <scope>NUCLEOTIDE SEQUENCE [LARGE SCALE GENOMIC DNA]</scope>
    <source>
        <strain evidence="4 5">GIMN1.004</strain>
    </source>
</reference>
<dbReference type="Gene3D" id="3.30.1340.30">
    <property type="match status" value="1"/>
</dbReference>
<sequence length="122" mass="12486">MKTLPLLKIAAVVASLSLAAGVSAQTMGSSGASSTESASASSGSSESLGQHISDGTVTTKVKAALMTAKDVKSTHIHVKTRRGIVWLTGSVPTSDDKTRAEQVTAGVTGVHEVKNRLKVRAE</sequence>
<comment type="caution">
    <text evidence="4">The sequence shown here is derived from an EMBL/GenBank/DDBJ whole genome shotgun (WGS) entry which is preliminary data.</text>
</comment>
<dbReference type="InterPro" id="IPR051686">
    <property type="entry name" value="Lipoprotein_DolP"/>
</dbReference>